<sequence>MSNVVCSCLSGDNARVRLRLSQLLHNESSSLYGDDTSDMIGDICEVELPGCLREFFRNTTGIPLEVGQMVIVESDGGYDFGVVYTAGLIARKKYLIKGLDRKTEAAPVVLRLVSEDDLVGIGEVKTKQDEIREVCREKIKRHGLELKLVDVELRLDRQKLSVYYTSLHRVDFRNLVRDLAGEFKARIQMVQITTREEARRANASGPCGCQICCSTWMQKIHANPFADKAQYLDSAGNDNNAFNMTGLCNKTKCCLGFSGNGNSCTVHQSGNGLPQVGSRLSTPDGPAVVHSVDGTRKSVSILYDKDSRRRRLSLERFNALFARKK</sequence>
<gene>
    <name evidence="4" type="ORF">EKD02_01435</name>
    <name evidence="2" type="ORF">FP507_04250</name>
    <name evidence="3" type="ORF">GJ685_03250</name>
</gene>
<feature type="domain" description="PSP1 C-terminal" evidence="1">
    <location>
        <begin position="107"/>
        <end position="192"/>
    </location>
</feature>
<dbReference type="Pfam" id="PF04468">
    <property type="entry name" value="PSP1"/>
    <property type="match status" value="1"/>
</dbReference>
<evidence type="ECO:0000313" key="4">
    <source>
        <dbReference type="EMBL" id="RTY40084.1"/>
    </source>
</evidence>
<evidence type="ECO:0000313" key="7">
    <source>
        <dbReference type="Proteomes" id="UP000489351"/>
    </source>
</evidence>
<dbReference type="PANTHER" id="PTHR43830">
    <property type="entry name" value="PROTEIN PSP1"/>
    <property type="match status" value="1"/>
</dbReference>
<dbReference type="Proteomes" id="UP000489351">
    <property type="component" value="Unassembled WGS sequence"/>
</dbReference>
<accession>A0A432AXF2</accession>
<comment type="caution">
    <text evidence="4">The sequence shown here is derived from an EMBL/GenBank/DDBJ whole genome shotgun (WGS) entry which is preliminary data.</text>
</comment>
<reference evidence="4 5" key="1">
    <citation type="submission" date="2018-12" db="EMBL/GenBank/DDBJ databases">
        <authorList>
            <person name="Lunina O.N."/>
            <person name="Grouzdev D.S."/>
            <person name="Gorlenko V.M."/>
            <person name="Savvichev A.S."/>
        </authorList>
    </citation>
    <scope>NUCLEOTIDE SEQUENCE [LARGE SCALE GENOMIC DNA]</scope>
    <source>
        <strain evidence="4 5">BrKhr-17</strain>
    </source>
</reference>
<dbReference type="Proteomes" id="UP000279908">
    <property type="component" value="Unassembled WGS sequence"/>
</dbReference>
<evidence type="ECO:0000313" key="2">
    <source>
        <dbReference type="EMBL" id="KAA6232384.1"/>
    </source>
</evidence>
<name>A0A432AXF2_CHLPH</name>
<dbReference type="RefSeq" id="WP_126342398.1">
    <property type="nucleotide sequence ID" value="NZ_CP041698.1"/>
</dbReference>
<evidence type="ECO:0000313" key="5">
    <source>
        <dbReference type="Proteomes" id="UP000279908"/>
    </source>
</evidence>
<dbReference type="InterPro" id="IPR007557">
    <property type="entry name" value="PSP1_C"/>
</dbReference>
<dbReference type="PROSITE" id="PS51411">
    <property type="entry name" value="PSP1_C"/>
    <property type="match status" value="1"/>
</dbReference>
<reference evidence="3 7" key="3">
    <citation type="submission" date="2019-11" db="EMBL/GenBank/DDBJ databases">
        <title>Green- and brown-colored morphotypes of Chlorobia in the stratified aquatic ecosystems of Kandalaksha Gulf (White Sea): A model for study of the accessory genome evolution.</title>
        <authorList>
            <person name="Grouzdev D.S."/>
        </authorList>
    </citation>
    <scope>NUCLEOTIDE SEQUENCE [LARGE SCALE GENOMIC DNA]</scope>
    <source>
        <strain evidence="3 7">ZM</strain>
    </source>
</reference>
<proteinExistence type="predicted"/>
<evidence type="ECO:0000313" key="3">
    <source>
        <dbReference type="EMBL" id="MWV54079.1"/>
    </source>
</evidence>
<dbReference type="EMBL" id="WUBZ01000007">
    <property type="protein sequence ID" value="MWV54079.1"/>
    <property type="molecule type" value="Genomic_DNA"/>
</dbReference>
<dbReference type="InterPro" id="IPR047767">
    <property type="entry name" value="PSP1-like"/>
</dbReference>
<evidence type="ECO:0000259" key="1">
    <source>
        <dbReference type="PROSITE" id="PS51411"/>
    </source>
</evidence>
<organism evidence="4 5">
    <name type="scientific">Chlorobium phaeovibrioides</name>
    <dbReference type="NCBI Taxonomy" id="1094"/>
    <lineage>
        <taxon>Bacteria</taxon>
        <taxon>Pseudomonadati</taxon>
        <taxon>Chlorobiota</taxon>
        <taxon>Chlorobiia</taxon>
        <taxon>Chlorobiales</taxon>
        <taxon>Chlorobiaceae</taxon>
        <taxon>Chlorobium/Pelodictyon group</taxon>
        <taxon>Chlorobium</taxon>
    </lineage>
</organism>
<dbReference type="EMBL" id="RXYK01000001">
    <property type="protein sequence ID" value="RTY40084.1"/>
    <property type="molecule type" value="Genomic_DNA"/>
</dbReference>
<dbReference type="GO" id="GO:0005737">
    <property type="term" value="C:cytoplasm"/>
    <property type="evidence" value="ECO:0007669"/>
    <property type="project" value="TreeGrafter"/>
</dbReference>
<dbReference type="Proteomes" id="UP000327458">
    <property type="component" value="Unassembled WGS sequence"/>
</dbReference>
<evidence type="ECO:0000313" key="6">
    <source>
        <dbReference type="Proteomes" id="UP000327458"/>
    </source>
</evidence>
<dbReference type="EMBL" id="VMRG01000001">
    <property type="protein sequence ID" value="KAA6232384.1"/>
    <property type="molecule type" value="Genomic_DNA"/>
</dbReference>
<keyword evidence="7" id="KW-1185">Reference proteome</keyword>
<dbReference type="AlphaFoldDB" id="A0A432AXF2"/>
<protein>
    <recommendedName>
        <fullName evidence="1">PSP1 C-terminal domain-containing protein</fullName>
    </recommendedName>
</protein>
<dbReference type="NCBIfam" id="NF041131">
    <property type="entry name" value="RicT_YaaT_fam"/>
    <property type="match status" value="1"/>
</dbReference>
<reference evidence="2 6" key="2">
    <citation type="submission" date="2019-07" db="EMBL/GenBank/DDBJ databases">
        <title>Draft genome Sequence of Chlorobium phaeovibrioides sp. strain PhvTcv-s14, from the Phylum Chlorobi.</title>
        <authorList>
            <person name="Babenko V."/>
            <person name="Boldyreva D."/>
            <person name="Kanygina A."/>
            <person name="Selezneva O."/>
            <person name="Akopiyan T."/>
            <person name="Lunina O."/>
        </authorList>
    </citation>
    <scope>NUCLEOTIDE SEQUENCE [LARGE SCALE GENOMIC DNA]</scope>
    <source>
        <strain evidence="2 6">GrTcv12</strain>
    </source>
</reference>
<dbReference type="PANTHER" id="PTHR43830:SF3">
    <property type="entry name" value="PROTEIN PSP1"/>
    <property type="match status" value="1"/>
</dbReference>